<protein>
    <submittedName>
        <fullName evidence="3">Unannotated protein</fullName>
    </submittedName>
</protein>
<organism evidence="3">
    <name type="scientific">freshwater metagenome</name>
    <dbReference type="NCBI Taxonomy" id="449393"/>
    <lineage>
        <taxon>unclassified sequences</taxon>
        <taxon>metagenomes</taxon>
        <taxon>ecological metagenomes</taxon>
    </lineage>
</organism>
<dbReference type="GO" id="GO:0016887">
    <property type="term" value="F:ATP hydrolysis activity"/>
    <property type="evidence" value="ECO:0007669"/>
    <property type="project" value="InterPro"/>
</dbReference>
<dbReference type="Gene3D" id="3.30.450.380">
    <property type="match status" value="1"/>
</dbReference>
<reference evidence="3" key="1">
    <citation type="submission" date="2020-05" db="EMBL/GenBank/DDBJ databases">
        <authorList>
            <person name="Chiriac C."/>
            <person name="Salcher M."/>
            <person name="Ghai R."/>
            <person name="Kavagutti S V."/>
        </authorList>
    </citation>
    <scope>NUCLEOTIDE SEQUENCE</scope>
</reference>
<dbReference type="Pfam" id="PF00437">
    <property type="entry name" value="T2SSE"/>
    <property type="match status" value="1"/>
</dbReference>
<gene>
    <name evidence="3" type="ORF">UFOPK2171_00281</name>
</gene>
<dbReference type="PANTHER" id="PTHR30486">
    <property type="entry name" value="TWITCHING MOTILITY PROTEIN PILT"/>
    <property type="match status" value="1"/>
</dbReference>
<evidence type="ECO:0000259" key="2">
    <source>
        <dbReference type="Pfam" id="PF00437"/>
    </source>
</evidence>
<dbReference type="AlphaFoldDB" id="A0A6J6K5A4"/>
<dbReference type="SUPFAM" id="SSF52540">
    <property type="entry name" value="P-loop containing nucleoside triphosphate hydrolases"/>
    <property type="match status" value="1"/>
</dbReference>
<evidence type="ECO:0000313" key="3">
    <source>
        <dbReference type="EMBL" id="CAB4644068.1"/>
    </source>
</evidence>
<sequence length="406" mass="43949">MSGAVGEVIQEVRTRVRTGGISPHEEVIELRHMVEDILSQSTSAASDHESPQVLVEQIANHISGFGLLQPLLDDPSVEEIWINEPGRIFVARNGKSELTSVILSDVEVRGLVERMLASSGRRVDLSNPFVDATLPDGSRLHVAIPDITRKHWSVNIRKFIMGSKSLEGLVSVGTLTDQAAAFLQACVVSGLNIVVAGATQAGKTTLMNALLNSAPSSERVITCEEVFELQLTSPDWVALQTRQASLEGTGEIPLRRLIKEALRMRPSRLVLGEVRQEEALDLLVAMNAGMPSMCSLHANGSREAISKLCLLPMLAGSNVSAEFVVPTVASVVDIVVHTALRADGTRRVQQITSVTGRVEGNSIETGDIFSFQNERLEPQGIFPGRLDRFQANNIDVTSLVGASRWV</sequence>
<dbReference type="CDD" id="cd01130">
    <property type="entry name" value="VirB11-like_ATPase"/>
    <property type="match status" value="1"/>
</dbReference>
<name>A0A6J6K5A4_9ZZZZ</name>
<evidence type="ECO:0000256" key="1">
    <source>
        <dbReference type="ARBA" id="ARBA00006611"/>
    </source>
</evidence>
<accession>A0A6J6K5A4</accession>
<proteinExistence type="inferred from homology"/>
<dbReference type="PANTHER" id="PTHR30486:SF15">
    <property type="entry name" value="TYPE II_IV SECRETION SYSTEM ATPASE"/>
    <property type="match status" value="1"/>
</dbReference>
<feature type="domain" description="Bacterial type II secretion system protein E" evidence="2">
    <location>
        <begin position="66"/>
        <end position="327"/>
    </location>
</feature>
<dbReference type="InterPro" id="IPR050921">
    <property type="entry name" value="T4SS_GSP_E_ATPase"/>
</dbReference>
<dbReference type="Gene3D" id="3.40.50.300">
    <property type="entry name" value="P-loop containing nucleotide triphosphate hydrolases"/>
    <property type="match status" value="1"/>
</dbReference>
<dbReference type="InterPro" id="IPR001482">
    <property type="entry name" value="T2SS/T4SS_dom"/>
</dbReference>
<comment type="similarity">
    <text evidence="1">Belongs to the GSP E family.</text>
</comment>
<dbReference type="EMBL" id="CAEZWD010000018">
    <property type="protein sequence ID" value="CAB4644068.1"/>
    <property type="molecule type" value="Genomic_DNA"/>
</dbReference>
<dbReference type="InterPro" id="IPR027417">
    <property type="entry name" value="P-loop_NTPase"/>
</dbReference>